<dbReference type="InParanoid" id="A0A6J2UUF7"/>
<sequence length="217" mass="25225">MLDQYLPRMIEVSIPSLERELDESGKLRKLYRVEILFNGRKHFVLRRHSEFHSLHRKLKKTVQLPDFPSKRSPHLRTKPLEQRRQELEDYVQEILYQNEVVPQELLDFLQVKHFHSVNKICNEKSYRDDSQPQGYGCQLLHQRVVGFSNDPYLLDSNSELPDIIVSGVLQGLYPRDIRVSFKTCTKSSVTSALPCPPTAPPTTTDRNSLNTPETKKA</sequence>
<comment type="subcellular location">
    <subcellularLocation>
        <location evidence="1">Cytoplasmic vesicle membrane</location>
        <topology evidence="1">Peripheral membrane protein</topology>
        <orientation evidence="1">Cytoplasmic side</orientation>
    </subcellularLocation>
</comment>
<evidence type="ECO:0000256" key="2">
    <source>
        <dbReference type="ARBA" id="ARBA00010883"/>
    </source>
</evidence>
<organism evidence="10 11">
    <name type="scientific">Chanos chanos</name>
    <name type="common">Milkfish</name>
    <name type="synonym">Mugil chanos</name>
    <dbReference type="NCBI Taxonomy" id="29144"/>
    <lineage>
        <taxon>Eukaryota</taxon>
        <taxon>Metazoa</taxon>
        <taxon>Chordata</taxon>
        <taxon>Craniata</taxon>
        <taxon>Vertebrata</taxon>
        <taxon>Euteleostomi</taxon>
        <taxon>Actinopterygii</taxon>
        <taxon>Neopterygii</taxon>
        <taxon>Teleostei</taxon>
        <taxon>Ostariophysi</taxon>
        <taxon>Gonorynchiformes</taxon>
        <taxon>Chanidae</taxon>
        <taxon>Chanos</taxon>
    </lineage>
</organism>
<dbReference type="Gene3D" id="3.30.1520.10">
    <property type="entry name" value="Phox-like domain"/>
    <property type="match status" value="1"/>
</dbReference>
<keyword evidence="6" id="KW-0472">Membrane</keyword>
<evidence type="ECO:0000256" key="8">
    <source>
        <dbReference type="SAM" id="MobiDB-lite"/>
    </source>
</evidence>
<feature type="compositionally biased region" description="Polar residues" evidence="8">
    <location>
        <begin position="205"/>
        <end position="217"/>
    </location>
</feature>
<gene>
    <name evidence="11" type="primary">snx22</name>
</gene>
<keyword evidence="3" id="KW-0813">Transport</keyword>
<reference evidence="11" key="1">
    <citation type="submission" date="2025-08" db="UniProtKB">
        <authorList>
            <consortium name="RefSeq"/>
        </authorList>
    </citation>
    <scope>IDENTIFICATION</scope>
</reference>
<dbReference type="GeneID" id="115807335"/>
<dbReference type="InterPro" id="IPR036871">
    <property type="entry name" value="PX_dom_sf"/>
</dbReference>
<dbReference type="InterPro" id="IPR001683">
    <property type="entry name" value="PX_dom"/>
</dbReference>
<keyword evidence="4" id="KW-0653">Protein transport</keyword>
<dbReference type="AlphaFoldDB" id="A0A6J2UUF7"/>
<evidence type="ECO:0000256" key="3">
    <source>
        <dbReference type="ARBA" id="ARBA00022448"/>
    </source>
</evidence>
<dbReference type="SMART" id="SM00312">
    <property type="entry name" value="PX"/>
    <property type="match status" value="1"/>
</dbReference>
<keyword evidence="5" id="KW-0446">Lipid-binding</keyword>
<feature type="region of interest" description="Disordered" evidence="8">
    <location>
        <begin position="188"/>
        <end position="217"/>
    </location>
</feature>
<accession>A0A6J2UUF7</accession>
<dbReference type="InterPro" id="IPR052467">
    <property type="entry name" value="Sorting_nexin_PX-domain"/>
</dbReference>
<evidence type="ECO:0000313" key="11">
    <source>
        <dbReference type="RefSeq" id="XP_030624130.1"/>
    </source>
</evidence>
<dbReference type="CTD" id="79856"/>
<dbReference type="GO" id="GO:1901981">
    <property type="term" value="F:phosphatidylinositol phosphate binding"/>
    <property type="evidence" value="ECO:0007669"/>
    <property type="project" value="TreeGrafter"/>
</dbReference>
<evidence type="ECO:0000256" key="7">
    <source>
        <dbReference type="ARBA" id="ARBA00023329"/>
    </source>
</evidence>
<proteinExistence type="inferred from homology"/>
<keyword evidence="10" id="KW-1185">Reference proteome</keyword>
<dbReference type="GO" id="GO:0030659">
    <property type="term" value="C:cytoplasmic vesicle membrane"/>
    <property type="evidence" value="ECO:0007669"/>
    <property type="project" value="UniProtKB-SubCell"/>
</dbReference>
<dbReference type="Proteomes" id="UP000504632">
    <property type="component" value="Chromosome 1"/>
</dbReference>
<evidence type="ECO:0000256" key="6">
    <source>
        <dbReference type="ARBA" id="ARBA00023136"/>
    </source>
</evidence>
<dbReference type="RefSeq" id="XP_030624130.1">
    <property type="nucleotide sequence ID" value="XM_030768270.1"/>
</dbReference>
<dbReference type="PANTHER" id="PTHR15813">
    <property type="entry name" value="SORTING NEXIN-22 AND 24"/>
    <property type="match status" value="1"/>
</dbReference>
<dbReference type="OrthoDB" id="93876at2759"/>
<comment type="similarity">
    <text evidence="2">Belongs to the sorting nexin family.</text>
</comment>
<evidence type="ECO:0000256" key="1">
    <source>
        <dbReference type="ARBA" id="ARBA00004180"/>
    </source>
</evidence>
<dbReference type="SUPFAM" id="SSF64268">
    <property type="entry name" value="PX domain"/>
    <property type="match status" value="1"/>
</dbReference>
<evidence type="ECO:0000256" key="5">
    <source>
        <dbReference type="ARBA" id="ARBA00023121"/>
    </source>
</evidence>
<name>A0A6J2UUF7_CHACN</name>
<dbReference type="Pfam" id="PF00787">
    <property type="entry name" value="PX"/>
    <property type="match status" value="1"/>
</dbReference>
<dbReference type="GO" id="GO:0015031">
    <property type="term" value="P:protein transport"/>
    <property type="evidence" value="ECO:0007669"/>
    <property type="project" value="UniProtKB-KW"/>
</dbReference>
<evidence type="ECO:0000313" key="10">
    <source>
        <dbReference type="Proteomes" id="UP000504632"/>
    </source>
</evidence>
<dbReference type="PROSITE" id="PS50195">
    <property type="entry name" value="PX"/>
    <property type="match status" value="1"/>
</dbReference>
<dbReference type="PANTHER" id="PTHR15813:SF8">
    <property type="entry name" value="SORTING NEXIN-22"/>
    <property type="match status" value="1"/>
</dbReference>
<evidence type="ECO:0000259" key="9">
    <source>
        <dbReference type="PROSITE" id="PS50195"/>
    </source>
</evidence>
<evidence type="ECO:0000256" key="4">
    <source>
        <dbReference type="ARBA" id="ARBA00022927"/>
    </source>
</evidence>
<feature type="domain" description="PX" evidence="9">
    <location>
        <begin position="1"/>
        <end position="116"/>
    </location>
</feature>
<keyword evidence="7" id="KW-0968">Cytoplasmic vesicle</keyword>
<protein>
    <submittedName>
        <fullName evidence="11">Sorting nexin-22</fullName>
    </submittedName>
</protein>